<gene>
    <name evidence="1" type="ORF">AS156_35370</name>
</gene>
<sequence>MRLRSMAIACIERSTSVCIEVQTAAYPADDGVLVTVAAAERDVHANFVASKRMCGEIRLLHVDL</sequence>
<dbReference type="AlphaFoldDB" id="A0A109JZU9"/>
<dbReference type="Proteomes" id="UP000057737">
    <property type="component" value="Unassembled WGS sequence"/>
</dbReference>
<protein>
    <submittedName>
        <fullName evidence="1">Uncharacterized protein</fullName>
    </submittedName>
</protein>
<accession>A0A109JZU9</accession>
<evidence type="ECO:0000313" key="1">
    <source>
        <dbReference type="EMBL" id="KWV58105.1"/>
    </source>
</evidence>
<organism evidence="1 2">
    <name type="scientific">Bradyrhizobium macuxiense</name>
    <dbReference type="NCBI Taxonomy" id="1755647"/>
    <lineage>
        <taxon>Bacteria</taxon>
        <taxon>Pseudomonadati</taxon>
        <taxon>Pseudomonadota</taxon>
        <taxon>Alphaproteobacteria</taxon>
        <taxon>Hyphomicrobiales</taxon>
        <taxon>Nitrobacteraceae</taxon>
        <taxon>Bradyrhizobium</taxon>
    </lineage>
</organism>
<proteinExistence type="predicted"/>
<evidence type="ECO:0000313" key="2">
    <source>
        <dbReference type="Proteomes" id="UP000057737"/>
    </source>
</evidence>
<reference evidence="1 2" key="1">
    <citation type="submission" date="2015-11" db="EMBL/GenBank/DDBJ databases">
        <title>Draft Genome Sequence of the Strain BR 10303 (Bradyrhizobium sp.) isolated from nodules of Centrolobium paraense.</title>
        <authorList>
            <person name="Zelli J.E."/>
            <person name="Simoes-Araujo J.L."/>
            <person name="Barauna A.C."/>
            <person name="Silva K."/>
        </authorList>
    </citation>
    <scope>NUCLEOTIDE SEQUENCE [LARGE SCALE GENOMIC DNA]</scope>
    <source>
        <strain evidence="1 2">BR 10303</strain>
    </source>
</reference>
<name>A0A109JZU9_9BRAD</name>
<dbReference type="EMBL" id="LNCU01000039">
    <property type="protein sequence ID" value="KWV58105.1"/>
    <property type="molecule type" value="Genomic_DNA"/>
</dbReference>
<keyword evidence="2" id="KW-1185">Reference proteome</keyword>
<comment type="caution">
    <text evidence="1">The sequence shown here is derived from an EMBL/GenBank/DDBJ whole genome shotgun (WGS) entry which is preliminary data.</text>
</comment>